<gene>
    <name evidence="1" type="ORF">PSYJA_32436</name>
</gene>
<proteinExistence type="predicted"/>
<dbReference type="AlphaFoldDB" id="F3FT36"/>
<accession>F3FT36</accession>
<name>F3FT36_PSESX</name>
<evidence type="ECO:0000313" key="1">
    <source>
        <dbReference type="EMBL" id="EGH33378.1"/>
    </source>
</evidence>
<dbReference type="HOGENOM" id="CLU_2126391_0_0_6"/>
<sequence length="113" mass="13245">SRYQPEHAVFNLHNPEPLSWSDYVHAFREAGRQFELVSVEQWQAQLKRVDSQNALFGVLGFYLDGFEEDIGDISMIEHRNTLNGIRRMGEQYPQKTPALLRRGCDYLKEIDFI</sequence>
<organism evidence="1 2">
    <name type="scientific">Pseudomonas syringae pv. japonica str. M301072</name>
    <dbReference type="NCBI Taxonomy" id="629262"/>
    <lineage>
        <taxon>Bacteria</taxon>
        <taxon>Pseudomonadati</taxon>
        <taxon>Pseudomonadota</taxon>
        <taxon>Gammaproteobacteria</taxon>
        <taxon>Pseudomonadales</taxon>
        <taxon>Pseudomonadaceae</taxon>
        <taxon>Pseudomonas</taxon>
        <taxon>Pseudomonas syringae</taxon>
    </lineage>
</organism>
<dbReference type="EMBL" id="AEAH01001616">
    <property type="protein sequence ID" value="EGH33378.1"/>
    <property type="molecule type" value="Genomic_DNA"/>
</dbReference>
<dbReference type="Gene3D" id="3.40.50.720">
    <property type="entry name" value="NAD(P)-binding Rossmann-like Domain"/>
    <property type="match status" value="1"/>
</dbReference>
<dbReference type="Proteomes" id="UP000004471">
    <property type="component" value="Unassembled WGS sequence"/>
</dbReference>
<comment type="caution">
    <text evidence="1">The sequence shown here is derived from an EMBL/GenBank/DDBJ whole genome shotgun (WGS) entry which is preliminary data.</text>
</comment>
<protein>
    <submittedName>
        <fullName evidence="1">Amino acid adenylation:thioester reductase</fullName>
    </submittedName>
</protein>
<evidence type="ECO:0000313" key="2">
    <source>
        <dbReference type="Proteomes" id="UP000004471"/>
    </source>
</evidence>
<feature type="non-terminal residue" evidence="1">
    <location>
        <position position="1"/>
    </location>
</feature>
<dbReference type="PATRIC" id="fig|629262.5.peg.5292"/>
<reference evidence="1 2" key="1">
    <citation type="journal article" date="2011" name="PLoS Pathog.">
        <title>Dynamic evolution of pathogenicity revealed by sequencing and comparative genomics of 19 Pseudomonas syringae isolates.</title>
        <authorList>
            <person name="Baltrus D.A."/>
            <person name="Nishimura M.T."/>
            <person name="Romanchuk A."/>
            <person name="Chang J.H."/>
            <person name="Mukhtar M.S."/>
            <person name="Cherkis K."/>
            <person name="Roach J."/>
            <person name="Grant S.R."/>
            <person name="Jones C.D."/>
            <person name="Dangl J.L."/>
        </authorList>
    </citation>
    <scope>NUCLEOTIDE SEQUENCE [LARGE SCALE GENOMIC DNA]</scope>
    <source>
        <strain evidence="2">M301072PT</strain>
    </source>
</reference>